<proteinExistence type="predicted"/>
<reference evidence="1 2" key="1">
    <citation type="submission" date="2014-04" db="EMBL/GenBank/DDBJ databases">
        <authorList>
            <consortium name="DOE Joint Genome Institute"/>
            <person name="Kuo A."/>
            <person name="Ruytinx J."/>
            <person name="Rineau F."/>
            <person name="Colpaert J."/>
            <person name="Kohler A."/>
            <person name="Nagy L.G."/>
            <person name="Floudas D."/>
            <person name="Copeland A."/>
            <person name="Barry K.W."/>
            <person name="Cichocki N."/>
            <person name="Veneault-Fourrey C."/>
            <person name="LaButti K."/>
            <person name="Lindquist E.A."/>
            <person name="Lipzen A."/>
            <person name="Lundell T."/>
            <person name="Morin E."/>
            <person name="Murat C."/>
            <person name="Sun H."/>
            <person name="Tunlid A."/>
            <person name="Henrissat B."/>
            <person name="Grigoriev I.V."/>
            <person name="Hibbett D.S."/>
            <person name="Martin F."/>
            <person name="Nordberg H.P."/>
            <person name="Cantor M.N."/>
            <person name="Hua S.X."/>
        </authorList>
    </citation>
    <scope>NUCLEOTIDE SEQUENCE [LARGE SCALE GENOMIC DNA]</scope>
    <source>
        <strain evidence="1 2">UH-Slu-Lm8-n1</strain>
    </source>
</reference>
<accession>A0A0D0A9U0</accession>
<protein>
    <submittedName>
        <fullName evidence="1">Uncharacterized protein</fullName>
    </submittedName>
</protein>
<sequence>MDLSDTLSDCLGIVREAKDELLALVAAPVAYVQHILHQYITSVQNDSNGEAPIDRRDGGDISIVKDTIQTIEKIHHKAHHGQDRIWDTCGVCDEWRAANQVCQAICHLLAYLQDILWHLELSYGELACTFVANELMYQNDDTLYY</sequence>
<keyword evidence="2" id="KW-1185">Reference proteome</keyword>
<dbReference type="InParanoid" id="A0A0D0A9U0"/>
<dbReference type="AlphaFoldDB" id="A0A0D0A9U0"/>
<evidence type="ECO:0000313" key="1">
    <source>
        <dbReference type="EMBL" id="KIK34904.1"/>
    </source>
</evidence>
<gene>
    <name evidence="1" type="ORF">CY34DRAFT_97105</name>
</gene>
<reference evidence="2" key="2">
    <citation type="submission" date="2015-01" db="EMBL/GenBank/DDBJ databases">
        <title>Evolutionary Origins and Diversification of the Mycorrhizal Mutualists.</title>
        <authorList>
            <consortium name="DOE Joint Genome Institute"/>
            <consortium name="Mycorrhizal Genomics Consortium"/>
            <person name="Kohler A."/>
            <person name="Kuo A."/>
            <person name="Nagy L.G."/>
            <person name="Floudas D."/>
            <person name="Copeland A."/>
            <person name="Barry K.W."/>
            <person name="Cichocki N."/>
            <person name="Veneault-Fourrey C."/>
            <person name="LaButti K."/>
            <person name="Lindquist E.A."/>
            <person name="Lipzen A."/>
            <person name="Lundell T."/>
            <person name="Morin E."/>
            <person name="Murat C."/>
            <person name="Riley R."/>
            <person name="Ohm R."/>
            <person name="Sun H."/>
            <person name="Tunlid A."/>
            <person name="Henrissat B."/>
            <person name="Grigoriev I.V."/>
            <person name="Hibbett D.S."/>
            <person name="Martin F."/>
        </authorList>
    </citation>
    <scope>NUCLEOTIDE SEQUENCE [LARGE SCALE GENOMIC DNA]</scope>
    <source>
        <strain evidence="2">UH-Slu-Lm8-n1</strain>
    </source>
</reference>
<organism evidence="1 2">
    <name type="scientific">Suillus luteus UH-Slu-Lm8-n1</name>
    <dbReference type="NCBI Taxonomy" id="930992"/>
    <lineage>
        <taxon>Eukaryota</taxon>
        <taxon>Fungi</taxon>
        <taxon>Dikarya</taxon>
        <taxon>Basidiomycota</taxon>
        <taxon>Agaricomycotina</taxon>
        <taxon>Agaricomycetes</taxon>
        <taxon>Agaricomycetidae</taxon>
        <taxon>Boletales</taxon>
        <taxon>Suillineae</taxon>
        <taxon>Suillaceae</taxon>
        <taxon>Suillus</taxon>
    </lineage>
</organism>
<evidence type="ECO:0000313" key="2">
    <source>
        <dbReference type="Proteomes" id="UP000054485"/>
    </source>
</evidence>
<dbReference type="OrthoDB" id="2639141at2759"/>
<name>A0A0D0A9U0_9AGAM</name>
<dbReference type="Proteomes" id="UP000054485">
    <property type="component" value="Unassembled WGS sequence"/>
</dbReference>
<dbReference type="HOGENOM" id="CLU_101470_3_0_1"/>
<dbReference type="EMBL" id="KN835688">
    <property type="protein sequence ID" value="KIK34904.1"/>
    <property type="molecule type" value="Genomic_DNA"/>
</dbReference>